<evidence type="ECO:0000256" key="1">
    <source>
        <dbReference type="ARBA" id="ARBA00009095"/>
    </source>
</evidence>
<dbReference type="InterPro" id="IPR003729">
    <property type="entry name" value="Bi_nuclease_dom"/>
</dbReference>
<dbReference type="AlphaFoldDB" id="A0A1D1ZZP4"/>
<name>A0A1D1ZZP4_AUXPR</name>
<reference evidence="4" key="1">
    <citation type="submission" date="2015-08" db="EMBL/GenBank/DDBJ databases">
        <authorList>
            <person name="Babu N.S."/>
            <person name="Beckwith C.J."/>
            <person name="Beseler K.G."/>
            <person name="Brison A."/>
            <person name="Carone J.V."/>
            <person name="Caskin T.P."/>
            <person name="Diamond M."/>
            <person name="Durham M.E."/>
            <person name="Foxe J.M."/>
            <person name="Go M."/>
            <person name="Henderson B.A."/>
            <person name="Jones I.B."/>
            <person name="McGettigan J.A."/>
            <person name="Micheletti S.J."/>
            <person name="Nasrallah M.E."/>
            <person name="Ortiz D."/>
            <person name="Piller C.R."/>
            <person name="Privatt S.R."/>
            <person name="Schneider S.L."/>
            <person name="Sharp S."/>
            <person name="Smith T.C."/>
            <person name="Stanton J.D."/>
            <person name="Ullery H.E."/>
            <person name="Wilson R.J."/>
            <person name="Serrano M.G."/>
            <person name="Buck G."/>
            <person name="Lee V."/>
            <person name="Wang Y."/>
            <person name="Carvalho R."/>
            <person name="Voegtly L."/>
            <person name="Shi R."/>
            <person name="Duckworth R."/>
            <person name="Johnson A."/>
            <person name="Loviza R."/>
            <person name="Walstead R."/>
            <person name="Shah Z."/>
            <person name="Kiflezghi M."/>
            <person name="Wade K."/>
            <person name="Ball S.L."/>
            <person name="Bradley K.W."/>
            <person name="Asai D.J."/>
            <person name="Bowman C.A."/>
            <person name="Russell D.A."/>
            <person name="Pope W.H."/>
            <person name="Jacobs-Sera D."/>
            <person name="Hendrix R.W."/>
            <person name="Hatfull G.F."/>
        </authorList>
    </citation>
    <scope>NUCLEOTIDE SEQUENCE</scope>
</reference>
<comment type="similarity">
    <text evidence="1">Belongs to the bifunctional nuclease family.</text>
</comment>
<organism evidence="4">
    <name type="scientific">Auxenochlorella protothecoides</name>
    <name type="common">Green microalga</name>
    <name type="synonym">Chlorella protothecoides</name>
    <dbReference type="NCBI Taxonomy" id="3075"/>
    <lineage>
        <taxon>Eukaryota</taxon>
        <taxon>Viridiplantae</taxon>
        <taxon>Chlorophyta</taxon>
        <taxon>core chlorophytes</taxon>
        <taxon>Trebouxiophyceae</taxon>
        <taxon>Chlorellales</taxon>
        <taxon>Chlorellaceae</taxon>
        <taxon>Auxenochlorella</taxon>
    </lineage>
</organism>
<dbReference type="PANTHER" id="PTHR15160:SF1">
    <property type="entry name" value="VON HIPPEL-LINDAU DISEASE TUMOR SUPPRESSOR"/>
    <property type="match status" value="1"/>
</dbReference>
<dbReference type="GO" id="GO:0016567">
    <property type="term" value="P:protein ubiquitination"/>
    <property type="evidence" value="ECO:0007669"/>
    <property type="project" value="TreeGrafter"/>
</dbReference>
<dbReference type="PROSITE" id="PS51658">
    <property type="entry name" value="BFN"/>
    <property type="match status" value="1"/>
</dbReference>
<dbReference type="Pfam" id="PF02577">
    <property type="entry name" value="BFN_dom"/>
    <property type="match status" value="1"/>
</dbReference>
<dbReference type="InterPro" id="IPR036104">
    <property type="entry name" value="BFN_sf"/>
</dbReference>
<protein>
    <recommendedName>
        <fullName evidence="3">BFN domain-containing protein</fullName>
    </recommendedName>
</protein>
<sequence length="317" mass="35215">MTAVHSMPIHTSFLGARPCTRSSLVRFRPVWSRARRGPTGRVFCASPERFDLASFHEAVVGEVLATDETGGVVILRIKDERKSILKVFIGRAEADSMRHARGELQLPRPNTHDAMAELIRVLKCRVTKVCITEIRGMTYYARLYMIPSGNAATEKSKLQEIVMDMRPSDAVSVAIRVGAPLYVDKDVAKQMGRPASGPEPLPSNESHAQIVRSCREEAAKFVDPTTLYSLQLALAVAEERFADAAKLQGVIAEGYAQHPGARALVAMQAALQDGRFEEAARHRDELRRVRLIEFQASAVGLDPWEQRNQRRTETDAL</sequence>
<proteinExistence type="inferred from homology"/>
<accession>A0A1D1ZZP4</accession>
<dbReference type="GO" id="GO:0030891">
    <property type="term" value="C:VCB complex"/>
    <property type="evidence" value="ECO:0007669"/>
    <property type="project" value="TreeGrafter"/>
</dbReference>
<gene>
    <name evidence="4" type="ORF">g.13070</name>
</gene>
<comment type="function">
    <text evidence="2">Bifunctional nuclease with both RNase and DNase activities. Involved in basal defense response. Participates in abscisic acid-derived callose deposition following infection by a necrotrophic pathogen.</text>
</comment>
<dbReference type="PANTHER" id="PTHR15160">
    <property type="entry name" value="VON HIPPEL-LINDAU PROTEIN"/>
    <property type="match status" value="1"/>
</dbReference>
<evidence type="ECO:0000256" key="2">
    <source>
        <dbReference type="ARBA" id="ARBA00025428"/>
    </source>
</evidence>
<dbReference type="SUPFAM" id="SSF103256">
    <property type="entry name" value="Hypothetical protein TM0160"/>
    <property type="match status" value="1"/>
</dbReference>
<dbReference type="GO" id="GO:0004518">
    <property type="term" value="F:nuclease activity"/>
    <property type="evidence" value="ECO:0007669"/>
    <property type="project" value="InterPro"/>
</dbReference>
<evidence type="ECO:0000259" key="3">
    <source>
        <dbReference type="PROSITE" id="PS51658"/>
    </source>
</evidence>
<dbReference type="Gene3D" id="3.10.690.10">
    <property type="entry name" value="Bifunctional nuclease domain"/>
    <property type="match status" value="1"/>
</dbReference>
<dbReference type="GO" id="GO:0005634">
    <property type="term" value="C:nucleus"/>
    <property type="evidence" value="ECO:0007669"/>
    <property type="project" value="TreeGrafter"/>
</dbReference>
<evidence type="ECO:0000313" key="4">
    <source>
        <dbReference type="EMBL" id="JAT72406.1"/>
    </source>
</evidence>
<feature type="domain" description="BFN" evidence="3">
    <location>
        <begin position="55"/>
        <end position="195"/>
    </location>
</feature>
<dbReference type="EMBL" id="GDKF01006216">
    <property type="protein sequence ID" value="JAT72406.1"/>
    <property type="molecule type" value="Transcribed_RNA"/>
</dbReference>